<dbReference type="EMBL" id="PFBP01000008">
    <property type="protein sequence ID" value="PIT90066.1"/>
    <property type="molecule type" value="Genomic_DNA"/>
</dbReference>
<dbReference type="GO" id="GO:0006313">
    <property type="term" value="P:DNA transposition"/>
    <property type="evidence" value="ECO:0007669"/>
    <property type="project" value="InterPro"/>
</dbReference>
<dbReference type="PANTHER" id="PTHR30007:SF0">
    <property type="entry name" value="TRANSPOSASE"/>
    <property type="match status" value="1"/>
</dbReference>
<dbReference type="GO" id="GO:0003677">
    <property type="term" value="F:DNA binding"/>
    <property type="evidence" value="ECO:0007669"/>
    <property type="project" value="InterPro"/>
</dbReference>
<dbReference type="Proteomes" id="UP000231464">
    <property type="component" value="Unassembled WGS sequence"/>
</dbReference>
<evidence type="ECO:0000313" key="2">
    <source>
        <dbReference type="EMBL" id="PIT90066.1"/>
    </source>
</evidence>
<dbReference type="Pfam" id="PF01609">
    <property type="entry name" value="DDE_Tnp_1"/>
    <property type="match status" value="1"/>
</dbReference>
<dbReference type="AlphaFoldDB" id="A0A2M6WB95"/>
<dbReference type="PANTHER" id="PTHR30007">
    <property type="entry name" value="PHP DOMAIN PROTEIN"/>
    <property type="match status" value="1"/>
</dbReference>
<sequence>MNGLKRTIVIDGQGNPLAIACGRANHHDQKFALKTVKRITVGGKTRHPARLGADKGYDDAKFRKELRTRNIKPCLIRRSNNQKNITKAELRERKYSQQRWKVERSFNWLNNNRRIDRFMEKKTSTYQGFYHLMFIKYYLKKLSK</sequence>
<comment type="caution">
    <text evidence="2">The sequence shown here is derived from an EMBL/GenBank/DDBJ whole genome shotgun (WGS) entry which is preliminary data.</text>
</comment>
<protein>
    <recommendedName>
        <fullName evidence="1">Transposase IS4-like domain-containing protein</fullName>
    </recommendedName>
</protein>
<accession>A0A2M6WB95</accession>
<proteinExistence type="predicted"/>
<organism evidence="2 3">
    <name type="scientific">Candidatus Kuenenbacteria bacterium CG10_big_fil_rev_8_21_14_0_10_36_11</name>
    <dbReference type="NCBI Taxonomy" id="1974618"/>
    <lineage>
        <taxon>Bacteria</taxon>
        <taxon>Candidatus Kueneniibacteriota</taxon>
    </lineage>
</organism>
<evidence type="ECO:0000259" key="1">
    <source>
        <dbReference type="Pfam" id="PF01609"/>
    </source>
</evidence>
<evidence type="ECO:0000313" key="3">
    <source>
        <dbReference type="Proteomes" id="UP000231464"/>
    </source>
</evidence>
<gene>
    <name evidence="2" type="ORF">COU23_00595</name>
</gene>
<reference evidence="3" key="1">
    <citation type="submission" date="2017-09" db="EMBL/GenBank/DDBJ databases">
        <title>Depth-based differentiation of microbial function through sediment-hosted aquifers and enrichment of novel symbionts in the deep terrestrial subsurface.</title>
        <authorList>
            <person name="Probst A.J."/>
            <person name="Ladd B."/>
            <person name="Jarett J.K."/>
            <person name="Geller-Mcgrath D.E."/>
            <person name="Sieber C.M.K."/>
            <person name="Emerson J.B."/>
            <person name="Anantharaman K."/>
            <person name="Thomas B.C."/>
            <person name="Malmstrom R."/>
            <person name="Stieglmeier M."/>
            <person name="Klingl A."/>
            <person name="Woyke T."/>
            <person name="Ryan C.M."/>
            <person name="Banfield J.F."/>
        </authorList>
    </citation>
    <scope>NUCLEOTIDE SEQUENCE [LARGE SCALE GENOMIC DNA]</scope>
</reference>
<feature type="domain" description="Transposase IS4-like" evidence="1">
    <location>
        <begin position="2"/>
        <end position="127"/>
    </location>
</feature>
<dbReference type="InterPro" id="IPR002559">
    <property type="entry name" value="Transposase_11"/>
</dbReference>
<name>A0A2M6WB95_9BACT</name>
<dbReference type="GO" id="GO:0004803">
    <property type="term" value="F:transposase activity"/>
    <property type="evidence" value="ECO:0007669"/>
    <property type="project" value="InterPro"/>
</dbReference>